<dbReference type="EMBL" id="CASHTH010000669">
    <property type="protein sequence ID" value="CAI8006224.1"/>
    <property type="molecule type" value="Genomic_DNA"/>
</dbReference>
<gene>
    <name evidence="1" type="ORF">GBAR_LOCUS4607</name>
</gene>
<sequence length="87" mass="9521">MRPNTSVANRIIVVSRKPHVNQIRRAMKHCTLPPGSAQAVSDAVDFLSTGIWSRSHVCQSVSTMAASQSLVHVSPNQLASWRAVDRD</sequence>
<name>A0AA35R7H4_GEOBA</name>
<comment type="caution">
    <text evidence="1">The sequence shown here is derived from an EMBL/GenBank/DDBJ whole genome shotgun (WGS) entry which is preliminary data.</text>
</comment>
<evidence type="ECO:0000313" key="1">
    <source>
        <dbReference type="EMBL" id="CAI8006224.1"/>
    </source>
</evidence>
<reference evidence="1" key="1">
    <citation type="submission" date="2023-03" db="EMBL/GenBank/DDBJ databases">
        <authorList>
            <person name="Steffen K."/>
            <person name="Cardenas P."/>
        </authorList>
    </citation>
    <scope>NUCLEOTIDE SEQUENCE</scope>
</reference>
<protein>
    <submittedName>
        <fullName evidence="1">Uncharacterized protein</fullName>
    </submittedName>
</protein>
<organism evidence="1 2">
    <name type="scientific">Geodia barretti</name>
    <name type="common">Barrett's horny sponge</name>
    <dbReference type="NCBI Taxonomy" id="519541"/>
    <lineage>
        <taxon>Eukaryota</taxon>
        <taxon>Metazoa</taxon>
        <taxon>Porifera</taxon>
        <taxon>Demospongiae</taxon>
        <taxon>Heteroscleromorpha</taxon>
        <taxon>Tetractinellida</taxon>
        <taxon>Astrophorina</taxon>
        <taxon>Geodiidae</taxon>
        <taxon>Geodia</taxon>
    </lineage>
</organism>
<accession>A0AA35R7H4</accession>
<evidence type="ECO:0000313" key="2">
    <source>
        <dbReference type="Proteomes" id="UP001174909"/>
    </source>
</evidence>
<proteinExistence type="predicted"/>
<dbReference type="Proteomes" id="UP001174909">
    <property type="component" value="Unassembled WGS sequence"/>
</dbReference>
<keyword evidence="2" id="KW-1185">Reference proteome</keyword>
<dbReference type="AlphaFoldDB" id="A0AA35R7H4"/>